<dbReference type="PRINTS" id="PR00142">
    <property type="entry name" value="RECA"/>
</dbReference>
<evidence type="ECO:0000259" key="9">
    <source>
        <dbReference type="PROSITE" id="PS50162"/>
    </source>
</evidence>
<keyword evidence="4 8" id="KW-0067">ATP-binding</keyword>
<dbReference type="Proteomes" id="UP000664844">
    <property type="component" value="Unassembled WGS sequence"/>
</dbReference>
<proteinExistence type="inferred from homology"/>
<name>A0ABS3FYH7_9CYAN</name>
<dbReference type="InterPro" id="IPR020587">
    <property type="entry name" value="RecA_monomer-monomer_interface"/>
</dbReference>
<dbReference type="PANTHER" id="PTHR45900:SF1">
    <property type="entry name" value="MITOCHONDRIAL DNA REPAIR PROTEIN RECA HOMOLOG-RELATED"/>
    <property type="match status" value="1"/>
</dbReference>
<sequence length="302" mass="32914">MTHLNRQIQKFGTGALTLDVALGGGLPKGRAIEIFGPESVGKTTVALHAIAQIQKTGGIAAFIDAEHALDPAYAVKIGVDINRLLVSQPDTGEMALEISDCLVRSAVVDLVAIDSVAALVPKAEIAGAMGETASSLQAQLMSYWLRKISHNMRRSDCAVIFLNQLRHSFYSIAGPETTAGGDSLKFYASVRIDLRPMQVLSNGLEDYGMRVQAKVVKNKVAPPFEVGEFDIIFGQGISNLGCVFDLGEKLRLITRFKSGYRYQGKAIGQSREECLSYLERDLKLYEHLEKTVLKVLKLRADS</sequence>
<evidence type="ECO:0000256" key="1">
    <source>
        <dbReference type="ARBA" id="ARBA00009391"/>
    </source>
</evidence>
<comment type="similarity">
    <text evidence="1 8">Belongs to the RecA family.</text>
</comment>
<keyword evidence="12" id="KW-1185">Reference proteome</keyword>
<gene>
    <name evidence="11" type="primary">recA</name>
    <name evidence="11" type="ORF">J0895_24520</name>
</gene>
<evidence type="ECO:0000259" key="10">
    <source>
        <dbReference type="PROSITE" id="PS50163"/>
    </source>
</evidence>
<dbReference type="CDD" id="cd00983">
    <property type="entry name" value="RecA"/>
    <property type="match status" value="1"/>
</dbReference>
<evidence type="ECO:0000256" key="3">
    <source>
        <dbReference type="ARBA" id="ARBA00022741"/>
    </source>
</evidence>
<dbReference type="InterPro" id="IPR049428">
    <property type="entry name" value="RecA-like_N"/>
</dbReference>
<dbReference type="InterPro" id="IPR003593">
    <property type="entry name" value="AAA+_ATPase"/>
</dbReference>
<dbReference type="NCBIfam" id="TIGR02012">
    <property type="entry name" value="tigrfam_recA"/>
    <property type="match status" value="1"/>
</dbReference>
<dbReference type="PANTHER" id="PTHR45900">
    <property type="entry name" value="RECA"/>
    <property type="match status" value="1"/>
</dbReference>
<dbReference type="RefSeq" id="WP_207090604.1">
    <property type="nucleotide sequence ID" value="NZ_JAFLQW010000652.1"/>
</dbReference>
<dbReference type="SMART" id="SM00382">
    <property type="entry name" value="AAA"/>
    <property type="match status" value="1"/>
</dbReference>
<dbReference type="InterPro" id="IPR049261">
    <property type="entry name" value="RecA-like_C"/>
</dbReference>
<keyword evidence="7" id="KW-0234">DNA repair</keyword>
<keyword evidence="8" id="KW-0227">DNA damage</keyword>
<dbReference type="InterPro" id="IPR023400">
    <property type="entry name" value="RecA_C_sf"/>
</dbReference>
<evidence type="ECO:0000313" key="12">
    <source>
        <dbReference type="Proteomes" id="UP000664844"/>
    </source>
</evidence>
<evidence type="ECO:0000256" key="5">
    <source>
        <dbReference type="ARBA" id="ARBA00023125"/>
    </source>
</evidence>
<feature type="domain" description="RecA family profile 1" evidence="9">
    <location>
        <begin position="7"/>
        <end position="165"/>
    </location>
</feature>
<evidence type="ECO:0000256" key="2">
    <source>
        <dbReference type="ARBA" id="ARBA00015553"/>
    </source>
</evidence>
<organism evidence="11 12">
    <name type="scientific">Phormidium pseudopriestleyi FRX01</name>
    <dbReference type="NCBI Taxonomy" id="1759528"/>
    <lineage>
        <taxon>Bacteria</taxon>
        <taxon>Bacillati</taxon>
        <taxon>Cyanobacteriota</taxon>
        <taxon>Cyanophyceae</taxon>
        <taxon>Oscillatoriophycideae</taxon>
        <taxon>Oscillatoriales</taxon>
        <taxon>Oscillatoriaceae</taxon>
        <taxon>Phormidium</taxon>
    </lineage>
</organism>
<accession>A0ABS3FYH7</accession>
<dbReference type="InterPro" id="IPR013765">
    <property type="entry name" value="DNA_recomb/repair_RecA"/>
</dbReference>
<comment type="caution">
    <text evidence="11">The sequence shown here is derived from an EMBL/GenBank/DDBJ whole genome shotgun (WGS) entry which is preliminary data.</text>
</comment>
<keyword evidence="3 8" id="KW-0547">Nucleotide-binding</keyword>
<evidence type="ECO:0000256" key="6">
    <source>
        <dbReference type="ARBA" id="ARBA00023172"/>
    </source>
</evidence>
<evidence type="ECO:0000313" key="11">
    <source>
        <dbReference type="EMBL" id="MBO0352188.1"/>
    </source>
</evidence>
<dbReference type="PROSITE" id="PS50163">
    <property type="entry name" value="RECA_3"/>
    <property type="match status" value="1"/>
</dbReference>
<evidence type="ECO:0000256" key="4">
    <source>
        <dbReference type="ARBA" id="ARBA00022840"/>
    </source>
</evidence>
<dbReference type="PROSITE" id="PS50162">
    <property type="entry name" value="RECA_2"/>
    <property type="match status" value="1"/>
</dbReference>
<dbReference type="SUPFAM" id="SSF52540">
    <property type="entry name" value="P-loop containing nucleoside triphosphate hydrolases"/>
    <property type="match status" value="1"/>
</dbReference>
<keyword evidence="5 8" id="KW-0238">DNA-binding</keyword>
<comment type="function">
    <text evidence="7">Can catalyze the hydrolysis of ATP in the presence of single-stranded DNA, the ATP-dependent uptake of single-stranded DNA by duplex DNA, and the ATP-dependent hybridization of homologous single-stranded DNAs.</text>
</comment>
<keyword evidence="7" id="KW-0742">SOS response</keyword>
<dbReference type="Pfam" id="PF00154">
    <property type="entry name" value="RecA_N"/>
    <property type="match status" value="1"/>
</dbReference>
<evidence type="ECO:0000256" key="8">
    <source>
        <dbReference type="RuleBase" id="RU004527"/>
    </source>
</evidence>
<evidence type="ECO:0000256" key="7">
    <source>
        <dbReference type="RuleBase" id="RU000526"/>
    </source>
</evidence>
<reference evidence="11 12" key="1">
    <citation type="submission" date="2021-03" db="EMBL/GenBank/DDBJ databases">
        <title>Metabolic Capacity of the Antarctic Cyanobacterium Phormidium pseudopriestleyi that Sustains Oxygenic Photosynthesis in the Presence of Hydrogen Sulfide.</title>
        <authorList>
            <person name="Lumian J.E."/>
            <person name="Jungblut A.D."/>
            <person name="Dillon M.L."/>
            <person name="Hawes I."/>
            <person name="Doran P.T."/>
            <person name="Mackey T.J."/>
            <person name="Dick G.J."/>
            <person name="Grettenberger C.L."/>
            <person name="Sumner D.Y."/>
        </authorList>
    </citation>
    <scope>NUCLEOTIDE SEQUENCE [LARGE SCALE GENOMIC DNA]</scope>
    <source>
        <strain evidence="11 12">FRX01</strain>
    </source>
</reference>
<feature type="domain" description="RecA family profile 2" evidence="10">
    <location>
        <begin position="158"/>
        <end position="242"/>
    </location>
</feature>
<dbReference type="Gene3D" id="3.40.50.300">
    <property type="entry name" value="P-loop containing nucleotide triphosphate hydrolases"/>
    <property type="match status" value="1"/>
</dbReference>
<protein>
    <recommendedName>
        <fullName evidence="2 7">Protein RecA</fullName>
    </recommendedName>
    <alternativeName>
        <fullName evidence="7">Recombinase A</fullName>
    </alternativeName>
</protein>
<dbReference type="InterPro" id="IPR020588">
    <property type="entry name" value="RecA_ATP-bd"/>
</dbReference>
<dbReference type="EMBL" id="JAFLQW010000652">
    <property type="protein sequence ID" value="MBO0352188.1"/>
    <property type="molecule type" value="Genomic_DNA"/>
</dbReference>
<dbReference type="InterPro" id="IPR027417">
    <property type="entry name" value="P-loop_NTPase"/>
</dbReference>
<dbReference type="Pfam" id="PF21096">
    <property type="entry name" value="RecA_C"/>
    <property type="match status" value="1"/>
</dbReference>
<dbReference type="SUPFAM" id="SSF54752">
    <property type="entry name" value="RecA protein, C-terminal domain"/>
    <property type="match status" value="1"/>
</dbReference>
<keyword evidence="6 8" id="KW-0233">DNA recombination</keyword>